<protein>
    <submittedName>
        <fullName evidence="2">Nuclear protein X1</fullName>
    </submittedName>
</protein>
<dbReference type="EMBL" id="BKCP01004750">
    <property type="protein sequence ID" value="GER33580.1"/>
    <property type="molecule type" value="Genomic_DNA"/>
</dbReference>
<keyword evidence="3" id="KW-1185">Reference proteome</keyword>
<name>A0A5A7PLF7_STRAF</name>
<comment type="caution">
    <text evidence="2">The sequence shown here is derived from an EMBL/GenBank/DDBJ whole genome shotgun (WGS) entry which is preliminary data.</text>
</comment>
<organism evidence="2 3">
    <name type="scientific">Striga asiatica</name>
    <name type="common">Asiatic witchweed</name>
    <name type="synonym">Buchnera asiatica</name>
    <dbReference type="NCBI Taxonomy" id="4170"/>
    <lineage>
        <taxon>Eukaryota</taxon>
        <taxon>Viridiplantae</taxon>
        <taxon>Streptophyta</taxon>
        <taxon>Embryophyta</taxon>
        <taxon>Tracheophyta</taxon>
        <taxon>Spermatophyta</taxon>
        <taxon>Magnoliopsida</taxon>
        <taxon>eudicotyledons</taxon>
        <taxon>Gunneridae</taxon>
        <taxon>Pentapetalae</taxon>
        <taxon>asterids</taxon>
        <taxon>lamiids</taxon>
        <taxon>Lamiales</taxon>
        <taxon>Orobanchaceae</taxon>
        <taxon>Buchnereae</taxon>
        <taxon>Striga</taxon>
    </lineage>
</organism>
<evidence type="ECO:0000256" key="1">
    <source>
        <dbReference type="SAM" id="MobiDB-lite"/>
    </source>
</evidence>
<dbReference type="AlphaFoldDB" id="A0A5A7PLF7"/>
<feature type="region of interest" description="Disordered" evidence="1">
    <location>
        <begin position="272"/>
        <end position="291"/>
    </location>
</feature>
<dbReference type="OrthoDB" id="10592587at2759"/>
<dbReference type="Proteomes" id="UP000325081">
    <property type="component" value="Unassembled WGS sequence"/>
</dbReference>
<gene>
    <name evidence="2" type="ORF">STAS_09719</name>
</gene>
<reference evidence="3" key="1">
    <citation type="journal article" date="2019" name="Curr. Biol.">
        <title>Genome Sequence of Striga asiatica Provides Insight into the Evolution of Plant Parasitism.</title>
        <authorList>
            <person name="Yoshida S."/>
            <person name="Kim S."/>
            <person name="Wafula E.K."/>
            <person name="Tanskanen J."/>
            <person name="Kim Y.M."/>
            <person name="Honaas L."/>
            <person name="Yang Z."/>
            <person name="Spallek T."/>
            <person name="Conn C.E."/>
            <person name="Ichihashi Y."/>
            <person name="Cheong K."/>
            <person name="Cui S."/>
            <person name="Der J.P."/>
            <person name="Gundlach H."/>
            <person name="Jiao Y."/>
            <person name="Hori C."/>
            <person name="Ishida J.K."/>
            <person name="Kasahara H."/>
            <person name="Kiba T."/>
            <person name="Kim M.S."/>
            <person name="Koo N."/>
            <person name="Laohavisit A."/>
            <person name="Lee Y.H."/>
            <person name="Lumba S."/>
            <person name="McCourt P."/>
            <person name="Mortimer J.C."/>
            <person name="Mutuku J.M."/>
            <person name="Nomura T."/>
            <person name="Sasaki-Sekimoto Y."/>
            <person name="Seto Y."/>
            <person name="Wang Y."/>
            <person name="Wakatake T."/>
            <person name="Sakakibara H."/>
            <person name="Demura T."/>
            <person name="Yamaguchi S."/>
            <person name="Yoneyama K."/>
            <person name="Manabe R.I."/>
            <person name="Nelson D.C."/>
            <person name="Schulman A.H."/>
            <person name="Timko M.P."/>
            <person name="dePamphilis C.W."/>
            <person name="Choi D."/>
            <person name="Shirasu K."/>
        </authorList>
    </citation>
    <scope>NUCLEOTIDE SEQUENCE [LARGE SCALE GENOMIC DNA]</scope>
    <source>
        <strain evidence="3">cv. UVA1</strain>
    </source>
</reference>
<proteinExistence type="predicted"/>
<evidence type="ECO:0000313" key="3">
    <source>
        <dbReference type="Proteomes" id="UP000325081"/>
    </source>
</evidence>
<accession>A0A5A7PLF7</accession>
<sequence>MVAVTTFVSSFTSSPSFCTVKSYLFFPSVASVFITPLLDLSIPSELYTGTPWYSKSDVFPSPLRFLYRGPNDRRASSDGQKTVSPAATLCEKVSPAPSAVIRSENALHPCLAIRDVRFRSDGEETGASASGELLYGSDEGRHRGGGAAVDGRVVDGGEADLPALDVGDVDVSGGAGGLAGGLEEGGGGGGALGDLVELLGAEVVGEDVEGEDVFDGGEGIVVGEEVGHGGVVDGADGDGAAAVDLGCEVGRGEVVVEGGEVGVIGEDAGDVVGADGGHGGAGEDEKDGEGGGELLHFLSTTKRLELVREASSVLHICDITMNLLDTL</sequence>
<evidence type="ECO:0000313" key="2">
    <source>
        <dbReference type="EMBL" id="GER33580.1"/>
    </source>
</evidence>